<dbReference type="InterPro" id="IPR002575">
    <property type="entry name" value="Aminoglycoside_PTrfase"/>
</dbReference>
<dbReference type="InterPro" id="IPR011009">
    <property type="entry name" value="Kinase-like_dom_sf"/>
</dbReference>
<dbReference type="KEGG" id="vhl:BME96_08005"/>
<reference evidence="2 3" key="1">
    <citation type="submission" date="2016-11" db="EMBL/GenBank/DDBJ databases">
        <title>Complete genome sequencing of Virgibacillus halodenitrificans PDB-F2.</title>
        <authorList>
            <person name="Sun Z."/>
            <person name="Zhou Y."/>
            <person name="Li H."/>
        </authorList>
    </citation>
    <scope>NUCLEOTIDE SEQUENCE [LARGE SCALE GENOMIC DNA]</scope>
    <source>
        <strain evidence="2 3">PDB-F2</strain>
    </source>
</reference>
<dbReference type="Pfam" id="PF01636">
    <property type="entry name" value="APH"/>
    <property type="match status" value="1"/>
</dbReference>
<name>A0AAC9IY98_VIRHA</name>
<dbReference type="SUPFAM" id="SSF56112">
    <property type="entry name" value="Protein kinase-like (PK-like)"/>
    <property type="match status" value="1"/>
</dbReference>
<dbReference type="EMBL" id="CP017962">
    <property type="protein sequence ID" value="APC48121.1"/>
    <property type="molecule type" value="Genomic_DNA"/>
</dbReference>
<protein>
    <recommendedName>
        <fullName evidence="1">Aminoglycoside phosphotransferase domain-containing protein</fullName>
    </recommendedName>
</protein>
<evidence type="ECO:0000259" key="1">
    <source>
        <dbReference type="Pfam" id="PF01636"/>
    </source>
</evidence>
<evidence type="ECO:0000313" key="2">
    <source>
        <dbReference type="EMBL" id="APC48121.1"/>
    </source>
</evidence>
<dbReference type="Proteomes" id="UP000182945">
    <property type="component" value="Chromosome"/>
</dbReference>
<gene>
    <name evidence="2" type="ORF">BME96_08005</name>
</gene>
<feature type="domain" description="Aminoglycoside phosphotransferase" evidence="1">
    <location>
        <begin position="23"/>
        <end position="261"/>
    </location>
</feature>
<dbReference type="GO" id="GO:0042601">
    <property type="term" value="C:endospore-forming forespore"/>
    <property type="evidence" value="ECO:0007669"/>
    <property type="project" value="TreeGrafter"/>
</dbReference>
<dbReference type="GeneID" id="71514333"/>
<accession>A0AAC9IY98</accession>
<dbReference type="PANTHER" id="PTHR39179:SF3">
    <property type="entry name" value="COTS-RELATED PROTEIN"/>
    <property type="match status" value="1"/>
</dbReference>
<dbReference type="AlphaFoldDB" id="A0AAC9IY98"/>
<evidence type="ECO:0000313" key="3">
    <source>
        <dbReference type="Proteomes" id="UP000182945"/>
    </source>
</evidence>
<dbReference type="PANTHER" id="PTHR39179">
    <property type="entry name" value="SPORE COAT PROTEIN I"/>
    <property type="match status" value="1"/>
</dbReference>
<organism evidence="2 3">
    <name type="scientific">Virgibacillus halodenitrificans</name>
    <name type="common">Bacillus halodenitrificans</name>
    <dbReference type="NCBI Taxonomy" id="1482"/>
    <lineage>
        <taxon>Bacteria</taxon>
        <taxon>Bacillati</taxon>
        <taxon>Bacillota</taxon>
        <taxon>Bacilli</taxon>
        <taxon>Bacillales</taxon>
        <taxon>Bacillaceae</taxon>
        <taxon>Virgibacillus</taxon>
    </lineage>
</organism>
<dbReference type="InterPro" id="IPR047175">
    <property type="entry name" value="CotS-like"/>
</dbReference>
<dbReference type="Gene3D" id="3.30.200.20">
    <property type="entry name" value="Phosphorylase Kinase, domain 1"/>
    <property type="match status" value="1"/>
</dbReference>
<sequence length="337" mass="40427">MEHIYNVLRNYKIYPMHITKITDRLYKVSDGNKDYAIKQANFSKTTFSRWESVYQQAYSKQLSEILPIYLSDAGTLYSMVDGQTYYLQPWLERRDGAERNEEINPLYQAIGRIHAKTKVLKTIPMHKVKDPFIEYRTFCSQMRKKLYSAVDAYEQIQFMSPLELQVCTHFRDIDQAFQKIDERIMALNEIEEKELSWDMCLCHGNLAFEHSIRSDQTYLLNWERAQMDNPIMDLVSFFENETWRFNTPVDELIESFSTYYQENELSKIELLILSIYLLNPSPYLEFIDKYMMDPLNDTMFNQVRNLQFTYRRIIFALKWTAYVEREYETISLDDLES</sequence>
<dbReference type="Gene3D" id="3.90.1200.10">
    <property type="match status" value="1"/>
</dbReference>
<proteinExistence type="predicted"/>
<dbReference type="RefSeq" id="WP_071648835.1">
    <property type="nucleotide sequence ID" value="NZ_CP017962.1"/>
</dbReference>